<reference evidence="2" key="1">
    <citation type="submission" date="2023-07" db="EMBL/GenBank/DDBJ databases">
        <title>Novel species isolated from saline lakes on Tibetan Plateau.</title>
        <authorList>
            <person name="Lu H."/>
        </authorList>
    </citation>
    <scope>NUCLEOTIDE SEQUENCE [LARGE SCALE GENOMIC DNA]</scope>
    <source>
        <strain evidence="2">CAK8W</strain>
    </source>
</reference>
<sequence>MNSKDKSPIPFATLLIKNKSKGVISNSDGGFKIPFELYKKDTLLISSIGYASKEIAISSLDKSKINLIVLLEQIEQLDEVLLVDAPRKKRKRNAKNIVNLAIKNITNNYSFSPYSYIGYYRDYQIKEKEYLNLNEALLEVFDPGFGVADLKGTQTRIYQNKNNNNFQTDTIAS</sequence>
<gene>
    <name evidence="1" type="ORF">LB452_06450</name>
</gene>
<dbReference type="InterPro" id="IPR008969">
    <property type="entry name" value="CarboxyPept-like_regulatory"/>
</dbReference>
<accession>A0ABS7XHX6</accession>
<organism evidence="1 2">
    <name type="scientific">Psychroflexus longus</name>
    <dbReference type="NCBI Taxonomy" id="2873596"/>
    <lineage>
        <taxon>Bacteria</taxon>
        <taxon>Pseudomonadati</taxon>
        <taxon>Bacteroidota</taxon>
        <taxon>Flavobacteriia</taxon>
        <taxon>Flavobacteriales</taxon>
        <taxon>Flavobacteriaceae</taxon>
        <taxon>Psychroflexus</taxon>
    </lineage>
</organism>
<comment type="caution">
    <text evidence="1">The sequence shown here is derived from an EMBL/GenBank/DDBJ whole genome shotgun (WGS) entry which is preliminary data.</text>
</comment>
<evidence type="ECO:0000313" key="2">
    <source>
        <dbReference type="Proteomes" id="UP001199314"/>
    </source>
</evidence>
<dbReference type="EMBL" id="JAIQZE010000005">
    <property type="protein sequence ID" value="MBZ9778560.1"/>
    <property type="molecule type" value="Genomic_DNA"/>
</dbReference>
<evidence type="ECO:0000313" key="1">
    <source>
        <dbReference type="EMBL" id="MBZ9778560.1"/>
    </source>
</evidence>
<keyword evidence="2" id="KW-1185">Reference proteome</keyword>
<dbReference type="SUPFAM" id="SSF49464">
    <property type="entry name" value="Carboxypeptidase regulatory domain-like"/>
    <property type="match status" value="1"/>
</dbReference>
<name>A0ABS7XHX6_9FLAO</name>
<dbReference type="Pfam" id="PF13715">
    <property type="entry name" value="CarbopepD_reg_2"/>
    <property type="match status" value="1"/>
</dbReference>
<dbReference type="Proteomes" id="UP001199314">
    <property type="component" value="Unassembled WGS sequence"/>
</dbReference>
<protein>
    <submittedName>
        <fullName evidence="1">Carboxypeptidase-like regulatory domain-containing protein</fullName>
    </submittedName>
</protein>
<proteinExistence type="predicted"/>